<comment type="subcellular location">
    <subcellularLocation>
        <location evidence="1">Membrane</location>
        <topology evidence="1">Multi-pass membrane protein</topology>
    </subcellularLocation>
</comment>
<name>E1ZPX2_CHLVA</name>
<feature type="region of interest" description="Disordered" evidence="5">
    <location>
        <begin position="188"/>
        <end position="207"/>
    </location>
</feature>
<keyword evidence="2 6" id="KW-0812">Transmembrane</keyword>
<dbReference type="PANTHER" id="PTHR17920">
    <property type="entry name" value="TRANSMEMBRANE AND COILED-COIL DOMAIN-CONTAINING PROTEIN 4 TMCO4"/>
    <property type="match status" value="1"/>
</dbReference>
<dbReference type="EMBL" id="GL433858">
    <property type="protein sequence ID" value="EFN52139.1"/>
    <property type="molecule type" value="Genomic_DNA"/>
</dbReference>
<dbReference type="InterPro" id="IPR007941">
    <property type="entry name" value="DUF726"/>
</dbReference>
<sequence length="642" mass="69478">MELNDEERYAVASLFTEPPAVERDPRAIANVTEAELEAWWGYDLSVSGGLADRIYRELQVQLPVQFDDCTPAAADCELPPLQVAPTKWKGLKLLPTAAPSAGDDYFKQMVRGLIDMLDADLAASLPPLVLHRSASRLARPGGDDSPASPQRRAVPDHLFHGLIDSDSEDEGRDDEDWAADLAREKKLQASAERKRSQQPPLHRMLSGEAEDAVLRISKRLSGGLSLHSEVSTDEEDQQQQQQNGERQAEMDHPLSSRNIRMAAAEPDNEPCCVGAAPMPPDPTIPKLPRPVAVRWYDARARVALLTVASWLQVPPRKVSNLEVLLTHGDRAPRHKSLSSLEEDAWERRMRYFKVGAAAVGGGALFAVTGGLAAPAIAAGVGSILGFIGAPTAIAGTVTGFLASTADRTATINEFGFRELLPLQQQLYQPPKEQELQPLQSLRDQQVAMGSMPDAVGPGGDRGHLGLASSSYQSAREQALRRASSSGSLRGSGSSKTLQLQPQQQLVAQPQEPQAEQQSAWHRWQSGDVKLAVNLYVAGWITQRSDFESCWQSCITSSDADCFALVWETKVLLHLNSALGKLLTMQAAGQGLQLATHSFFYAGAGLVAIEGVEGVENATLTKMCEGHLAYLANFSSILDSLGL</sequence>
<dbReference type="RefSeq" id="XP_005844241.1">
    <property type="nucleotide sequence ID" value="XM_005844179.1"/>
</dbReference>
<accession>E1ZPX2</accession>
<dbReference type="KEGG" id="cvr:CHLNCDRAFT_139271"/>
<evidence type="ECO:0000256" key="2">
    <source>
        <dbReference type="ARBA" id="ARBA00022692"/>
    </source>
</evidence>
<evidence type="ECO:0000256" key="3">
    <source>
        <dbReference type="ARBA" id="ARBA00022989"/>
    </source>
</evidence>
<reference evidence="7 8" key="1">
    <citation type="journal article" date="2010" name="Plant Cell">
        <title>The Chlorella variabilis NC64A genome reveals adaptation to photosymbiosis, coevolution with viruses, and cryptic sex.</title>
        <authorList>
            <person name="Blanc G."/>
            <person name="Duncan G."/>
            <person name="Agarkova I."/>
            <person name="Borodovsky M."/>
            <person name="Gurnon J."/>
            <person name="Kuo A."/>
            <person name="Lindquist E."/>
            <person name="Lucas S."/>
            <person name="Pangilinan J."/>
            <person name="Polle J."/>
            <person name="Salamov A."/>
            <person name="Terry A."/>
            <person name="Yamada T."/>
            <person name="Dunigan D.D."/>
            <person name="Grigoriev I.V."/>
            <person name="Claverie J.M."/>
            <person name="Van Etten J.L."/>
        </authorList>
    </citation>
    <scope>NUCLEOTIDE SEQUENCE [LARGE SCALE GENOMIC DNA]</scope>
    <source>
        <strain evidence="7 8">NC64A</strain>
    </source>
</reference>
<dbReference type="GeneID" id="17351609"/>
<feature type="transmembrane region" description="Helical" evidence="6">
    <location>
        <begin position="354"/>
        <end position="377"/>
    </location>
</feature>
<dbReference type="eggNOG" id="KOG2385">
    <property type="taxonomic scope" value="Eukaryota"/>
</dbReference>
<dbReference type="Pfam" id="PF05277">
    <property type="entry name" value="DUF726"/>
    <property type="match status" value="1"/>
</dbReference>
<dbReference type="PANTHER" id="PTHR17920:SF3">
    <property type="entry name" value="TRANSMEMBRANE AND COILED-COIL DOMAIN-CONTAINING PROTEIN 4"/>
    <property type="match status" value="1"/>
</dbReference>
<dbReference type="Proteomes" id="UP000008141">
    <property type="component" value="Unassembled WGS sequence"/>
</dbReference>
<feature type="region of interest" description="Disordered" evidence="5">
    <location>
        <begin position="227"/>
        <end position="252"/>
    </location>
</feature>
<evidence type="ECO:0000256" key="6">
    <source>
        <dbReference type="SAM" id="Phobius"/>
    </source>
</evidence>
<keyword evidence="3 6" id="KW-1133">Transmembrane helix</keyword>
<evidence type="ECO:0000256" key="1">
    <source>
        <dbReference type="ARBA" id="ARBA00004141"/>
    </source>
</evidence>
<evidence type="ECO:0000256" key="4">
    <source>
        <dbReference type="ARBA" id="ARBA00023136"/>
    </source>
</evidence>
<gene>
    <name evidence="7" type="ORF">CHLNCDRAFT_139271</name>
</gene>
<feature type="region of interest" description="Disordered" evidence="5">
    <location>
        <begin position="136"/>
        <end position="156"/>
    </location>
</feature>
<feature type="transmembrane region" description="Helical" evidence="6">
    <location>
        <begin position="383"/>
        <end position="402"/>
    </location>
</feature>
<dbReference type="InParanoid" id="E1ZPX2"/>
<organism evidence="8">
    <name type="scientific">Chlorella variabilis</name>
    <name type="common">Green alga</name>
    <dbReference type="NCBI Taxonomy" id="554065"/>
    <lineage>
        <taxon>Eukaryota</taxon>
        <taxon>Viridiplantae</taxon>
        <taxon>Chlorophyta</taxon>
        <taxon>core chlorophytes</taxon>
        <taxon>Trebouxiophyceae</taxon>
        <taxon>Chlorellales</taxon>
        <taxon>Chlorellaceae</taxon>
        <taxon>Chlorella clade</taxon>
        <taxon>Chlorella</taxon>
    </lineage>
</organism>
<evidence type="ECO:0000313" key="8">
    <source>
        <dbReference type="Proteomes" id="UP000008141"/>
    </source>
</evidence>
<dbReference type="AlphaFoldDB" id="E1ZPX2"/>
<keyword evidence="8" id="KW-1185">Reference proteome</keyword>
<keyword evidence="4 6" id="KW-0472">Membrane</keyword>
<proteinExistence type="predicted"/>
<protein>
    <submittedName>
        <fullName evidence="7">Uncharacterized protein</fullName>
    </submittedName>
</protein>
<evidence type="ECO:0000256" key="5">
    <source>
        <dbReference type="SAM" id="MobiDB-lite"/>
    </source>
</evidence>
<dbReference type="OrthoDB" id="515183at2759"/>
<dbReference type="GO" id="GO:0016020">
    <property type="term" value="C:membrane"/>
    <property type="evidence" value="ECO:0007669"/>
    <property type="project" value="UniProtKB-SubCell"/>
</dbReference>
<evidence type="ECO:0000313" key="7">
    <source>
        <dbReference type="EMBL" id="EFN52139.1"/>
    </source>
</evidence>